<dbReference type="PANTHER" id="PTHR10390:SF40">
    <property type="entry name" value="HOMEOBOX PROTEIN SIX5"/>
    <property type="match status" value="1"/>
</dbReference>
<dbReference type="FunFam" id="1.10.10.60:FF:000046">
    <property type="entry name" value="SIX homeobox 3"/>
    <property type="match status" value="1"/>
</dbReference>
<keyword evidence="12" id="KW-1185">Reference proteome</keyword>
<keyword evidence="5 7" id="KW-0371">Homeobox</keyword>
<proteinExistence type="inferred from homology"/>
<keyword evidence="6 7" id="KW-0539">Nucleus</keyword>
<evidence type="ECO:0000313" key="11">
    <source>
        <dbReference type="EMBL" id="KAK9394300.1"/>
    </source>
</evidence>
<reference evidence="11 12" key="1">
    <citation type="journal article" date="2024" name="Proc. Natl. Acad. Sci. U.S.A.">
        <title>The genetic regulatory architecture and epigenomic basis for age-related changes in rattlesnake venom.</title>
        <authorList>
            <person name="Hogan M.P."/>
            <person name="Holding M.L."/>
            <person name="Nystrom G.S."/>
            <person name="Colston T.J."/>
            <person name="Bartlett D.A."/>
            <person name="Mason A.J."/>
            <person name="Ellsworth S.A."/>
            <person name="Rautsaw R.M."/>
            <person name="Lawrence K.C."/>
            <person name="Strickland J.L."/>
            <person name="He B."/>
            <person name="Fraser P."/>
            <person name="Margres M.J."/>
            <person name="Gilbert D.M."/>
            <person name="Gibbs H.L."/>
            <person name="Parkinson C.L."/>
            <person name="Rokyta D.R."/>
        </authorList>
    </citation>
    <scope>NUCLEOTIDE SEQUENCE [LARGE SCALE GENOMIC DNA]</scope>
    <source>
        <strain evidence="11">DRR0105</strain>
    </source>
</reference>
<feature type="domain" description="Homeobox" evidence="10">
    <location>
        <begin position="275"/>
        <end position="326"/>
    </location>
</feature>
<dbReference type="SMART" id="SM00389">
    <property type="entry name" value="HOX"/>
    <property type="match status" value="1"/>
</dbReference>
<feature type="compositionally biased region" description="Pro residues" evidence="9">
    <location>
        <begin position="85"/>
        <end position="100"/>
    </location>
</feature>
<dbReference type="CDD" id="cd00086">
    <property type="entry name" value="homeodomain"/>
    <property type="match status" value="1"/>
</dbReference>
<feature type="compositionally biased region" description="Gly residues" evidence="9">
    <location>
        <begin position="326"/>
        <end position="346"/>
    </location>
</feature>
<evidence type="ECO:0000313" key="12">
    <source>
        <dbReference type="Proteomes" id="UP001474421"/>
    </source>
</evidence>
<feature type="region of interest" description="Disordered" evidence="9">
    <location>
        <begin position="1"/>
        <end position="144"/>
    </location>
</feature>
<dbReference type="Pfam" id="PF16878">
    <property type="entry name" value="SIX1_SD"/>
    <property type="match status" value="1"/>
</dbReference>
<dbReference type="InterPro" id="IPR001356">
    <property type="entry name" value="HD"/>
</dbReference>
<keyword evidence="3" id="KW-0217">Developmental protein</keyword>
<evidence type="ECO:0000256" key="6">
    <source>
        <dbReference type="ARBA" id="ARBA00023242"/>
    </source>
</evidence>
<comment type="subcellular location">
    <subcellularLocation>
        <location evidence="1 7 8">Nucleus</location>
    </subcellularLocation>
</comment>
<evidence type="ECO:0000256" key="2">
    <source>
        <dbReference type="ARBA" id="ARBA00008161"/>
    </source>
</evidence>
<gene>
    <name evidence="11" type="ORF">NXF25_014828</name>
</gene>
<accession>A0AAW1AXV8</accession>
<dbReference type="InterPro" id="IPR017970">
    <property type="entry name" value="Homeobox_CS"/>
</dbReference>
<evidence type="ECO:0000259" key="10">
    <source>
        <dbReference type="PROSITE" id="PS50071"/>
    </source>
</evidence>
<evidence type="ECO:0000256" key="1">
    <source>
        <dbReference type="ARBA" id="ARBA00004123"/>
    </source>
</evidence>
<comment type="similarity">
    <text evidence="2">Belongs to the SIX/Sine oculis homeobox family.</text>
</comment>
<dbReference type="EMBL" id="JAOTOJ010000011">
    <property type="protein sequence ID" value="KAK9394300.1"/>
    <property type="molecule type" value="Genomic_DNA"/>
</dbReference>
<dbReference type="Proteomes" id="UP001474421">
    <property type="component" value="Unassembled WGS sequence"/>
</dbReference>
<dbReference type="GO" id="GO:0000981">
    <property type="term" value="F:DNA-binding transcription factor activity, RNA polymerase II-specific"/>
    <property type="evidence" value="ECO:0007669"/>
    <property type="project" value="InterPro"/>
</dbReference>
<dbReference type="AlphaFoldDB" id="A0AAW1AXV8"/>
<evidence type="ECO:0000256" key="5">
    <source>
        <dbReference type="ARBA" id="ARBA00023155"/>
    </source>
</evidence>
<dbReference type="Pfam" id="PF00046">
    <property type="entry name" value="Homeodomain"/>
    <property type="match status" value="1"/>
</dbReference>
<organism evidence="11 12">
    <name type="scientific">Crotalus adamanteus</name>
    <name type="common">Eastern diamondback rattlesnake</name>
    <dbReference type="NCBI Taxonomy" id="8729"/>
    <lineage>
        <taxon>Eukaryota</taxon>
        <taxon>Metazoa</taxon>
        <taxon>Chordata</taxon>
        <taxon>Craniata</taxon>
        <taxon>Vertebrata</taxon>
        <taxon>Euteleostomi</taxon>
        <taxon>Lepidosauria</taxon>
        <taxon>Squamata</taxon>
        <taxon>Bifurcata</taxon>
        <taxon>Unidentata</taxon>
        <taxon>Episquamata</taxon>
        <taxon>Toxicofera</taxon>
        <taxon>Serpentes</taxon>
        <taxon>Colubroidea</taxon>
        <taxon>Viperidae</taxon>
        <taxon>Crotalinae</taxon>
        <taxon>Crotalus</taxon>
    </lineage>
</organism>
<keyword evidence="4 7" id="KW-0238">DNA-binding</keyword>
<feature type="compositionally biased region" description="Basic and acidic residues" evidence="9">
    <location>
        <begin position="46"/>
        <end position="64"/>
    </location>
</feature>
<dbReference type="SUPFAM" id="SSF46689">
    <property type="entry name" value="Homeodomain-like"/>
    <property type="match status" value="1"/>
</dbReference>
<protein>
    <submittedName>
        <fullName evidence="11">Homeobox protein SIX5</fullName>
    </submittedName>
</protein>
<dbReference type="PANTHER" id="PTHR10390">
    <property type="entry name" value="HOMEOBOX PROTEIN SIX"/>
    <property type="match status" value="1"/>
</dbReference>
<feature type="compositionally biased region" description="Basic and acidic residues" evidence="9">
    <location>
        <begin position="8"/>
        <end position="23"/>
    </location>
</feature>
<evidence type="ECO:0000256" key="9">
    <source>
        <dbReference type="SAM" id="MobiDB-lite"/>
    </source>
</evidence>
<dbReference type="GO" id="GO:0005667">
    <property type="term" value="C:transcription regulator complex"/>
    <property type="evidence" value="ECO:0007669"/>
    <property type="project" value="TreeGrafter"/>
</dbReference>
<feature type="region of interest" description="Disordered" evidence="9">
    <location>
        <begin position="312"/>
        <end position="378"/>
    </location>
</feature>
<name>A0AAW1AXV8_CROAD</name>
<dbReference type="InterPro" id="IPR031701">
    <property type="entry name" value="SIX1_SD"/>
</dbReference>
<feature type="compositionally biased region" description="Low complexity" evidence="9">
    <location>
        <begin position="67"/>
        <end position="76"/>
    </location>
</feature>
<evidence type="ECO:0000256" key="3">
    <source>
        <dbReference type="ARBA" id="ARBA00022473"/>
    </source>
</evidence>
<evidence type="ECO:0000256" key="4">
    <source>
        <dbReference type="ARBA" id="ARBA00023125"/>
    </source>
</evidence>
<dbReference type="Gene3D" id="1.10.10.60">
    <property type="entry name" value="Homeodomain-like"/>
    <property type="match status" value="1"/>
</dbReference>
<dbReference type="GO" id="GO:0005634">
    <property type="term" value="C:nucleus"/>
    <property type="evidence" value="ECO:0007669"/>
    <property type="project" value="UniProtKB-SubCell"/>
</dbReference>
<dbReference type="PROSITE" id="PS50071">
    <property type="entry name" value="HOMEOBOX_2"/>
    <property type="match status" value="1"/>
</dbReference>
<feature type="DNA-binding region" description="Homeobox" evidence="7">
    <location>
        <begin position="277"/>
        <end position="327"/>
    </location>
</feature>
<feature type="compositionally biased region" description="Polar residues" evidence="9">
    <location>
        <begin position="347"/>
        <end position="357"/>
    </location>
</feature>
<evidence type="ECO:0000256" key="8">
    <source>
        <dbReference type="RuleBase" id="RU000682"/>
    </source>
</evidence>
<dbReference type="InterPro" id="IPR009057">
    <property type="entry name" value="Homeodomain-like_sf"/>
</dbReference>
<comment type="caution">
    <text evidence="11">The sequence shown here is derived from an EMBL/GenBank/DDBJ whole genome shotgun (WGS) entry which is preliminary data.</text>
</comment>
<sequence length="978" mass="99207">MGGIPTEGGREIGDGRSLARRESAWPQEEEEPRPKEGGGGGGGGESEGREGAGRGGDRAGERRAGRQARGAGLPRPNMASFPSEPAEPPGRGPPATPPAAPGSGGAEPRKLLPTSPPAPSRAEPGAPPLPAAPPPPPPPAAAAAGLPRFSAEQVSCVCEALLQAGDPGRLGRFLGSLPAEEAARLEASAGESLAKARALLAFEQADFGELYRLVQSRPFGAPHHPFLQDLYLRARYREAEAARGRALGAVDKYRLRKKFPLPATIWDGEETVYCFKRRSRAALRDSYGRSRYPSPEQKRRLARDTGLSLTQVSNWFKNRRQRDRGGGGGGGGGADGGAAGGGGGGTPSKSESDGNPSTEDESSRGPEDMEAAGGLSTNHEGIVAPSGLFLPAACTSASSILLNGNFITASSPPAMLLNGGSVIQTPTGGVILNGLTLGDNQTITLSPVAAPSPPILLNGSASLLSPKPSKTEEMGKAPPDTLSPATVILNPVALQGEVKSENVDPLAFGVEMKSEDGQGAALPPLLSLPETSPLLSEHKGALLAAVPMPQVVPSNEESPTVPLLSVAPQPAAPQSPQIVPLAKLVPVGQALPASQGTGPVGTGQGSTVVASPAITATPLLSLPGSSTAQATVLHVSAPSLLPLTQVSPPSQVVPLSQTVPGAQLLSPPQMVPVSPTQIYTMSHGAPPPQLVSIPQVAQGSQLISLPQVVPTSQVVTLQQGMGSPIQILTSAAPIKVGPVAGTPQGPGATGGLGPNNVHLLNTGVGVTALQLPSPAQGNLILANPTTGNSTIVTGMAVQQGKLNLTATFPASMLMTLVLSAPAASTLTLPIKQEMAVATPVALGASEGNGGLLPGVPSVLPSEVSPLSSSNSTGPASVAFGPDISPGSLLSSFSQPETLSMSQPQVVWSSPVSLDLQGNNSEGLFEMEKGSMEELRLPEGEGLLLDAAEGDALGPEALDSDEKVLTQLQSVPVEEPLDL</sequence>
<evidence type="ECO:0000256" key="7">
    <source>
        <dbReference type="PROSITE-ProRule" id="PRU00108"/>
    </source>
</evidence>
<dbReference type="GO" id="GO:0000978">
    <property type="term" value="F:RNA polymerase II cis-regulatory region sequence-specific DNA binding"/>
    <property type="evidence" value="ECO:0007669"/>
    <property type="project" value="TreeGrafter"/>
</dbReference>
<dbReference type="PROSITE" id="PS00027">
    <property type="entry name" value="HOMEOBOX_1"/>
    <property type="match status" value="1"/>
</dbReference>
<feature type="compositionally biased region" description="Pro residues" evidence="9">
    <location>
        <begin position="114"/>
        <end position="140"/>
    </location>
</feature>